<proteinExistence type="predicted"/>
<organism evidence="1 2">
    <name type="scientific">Meloidogyne enterolobii</name>
    <name type="common">Root-knot nematode worm</name>
    <name type="synonym">Meloidogyne mayaguensis</name>
    <dbReference type="NCBI Taxonomy" id="390850"/>
    <lineage>
        <taxon>Eukaryota</taxon>
        <taxon>Metazoa</taxon>
        <taxon>Ecdysozoa</taxon>
        <taxon>Nematoda</taxon>
        <taxon>Chromadorea</taxon>
        <taxon>Rhabditida</taxon>
        <taxon>Tylenchina</taxon>
        <taxon>Tylenchomorpha</taxon>
        <taxon>Tylenchoidea</taxon>
        <taxon>Meloidogynidae</taxon>
        <taxon>Meloidogyninae</taxon>
        <taxon>Meloidogyne</taxon>
    </lineage>
</organism>
<reference evidence="1" key="1">
    <citation type="submission" date="2023-11" db="EMBL/GenBank/DDBJ databases">
        <authorList>
            <person name="Poullet M."/>
        </authorList>
    </citation>
    <scope>NUCLEOTIDE SEQUENCE</scope>
    <source>
        <strain evidence="1">E1834</strain>
    </source>
</reference>
<evidence type="ECO:0000313" key="2">
    <source>
        <dbReference type="Proteomes" id="UP001497535"/>
    </source>
</evidence>
<accession>A0ACB0YWY9</accession>
<sequence length="123" mass="13543">MCMPLQICLGALVGFVINKLAILSEALNTVLIRPRFSELKRSSRECETAYSKSQVVSSFALTILFVPGGIVIDSRVAILTFVNKGRLPVPKFSDLFPIQIFPFGKSKVTVGNVFSTSHPIINW</sequence>
<gene>
    <name evidence="1" type="ORF">MENTE1834_LOCUS17726</name>
</gene>
<dbReference type="EMBL" id="CAVMJV010000020">
    <property type="protein sequence ID" value="CAK5067027.1"/>
    <property type="molecule type" value="Genomic_DNA"/>
</dbReference>
<comment type="caution">
    <text evidence="1">The sequence shown here is derived from an EMBL/GenBank/DDBJ whole genome shotgun (WGS) entry which is preliminary data.</text>
</comment>
<keyword evidence="2" id="KW-1185">Reference proteome</keyword>
<evidence type="ECO:0000313" key="1">
    <source>
        <dbReference type="EMBL" id="CAK5067027.1"/>
    </source>
</evidence>
<name>A0ACB0YWY9_MELEN</name>
<protein>
    <submittedName>
        <fullName evidence="1">Uncharacterized protein</fullName>
    </submittedName>
</protein>
<dbReference type="Proteomes" id="UP001497535">
    <property type="component" value="Unassembled WGS sequence"/>
</dbReference>